<dbReference type="AlphaFoldDB" id="A0AAV1RH34"/>
<sequence length="66" mass="7642">MQIFNTNALQHQSKVGLGWGELDPKARIWHVPMPMERHAVTDPFKSQEKKLKGSPEKLITFTKLDR</sequence>
<protein>
    <submittedName>
        <fullName evidence="1">Uncharacterized protein</fullName>
    </submittedName>
</protein>
<dbReference type="EMBL" id="CAWUPB010000994">
    <property type="protein sequence ID" value="CAK7335765.1"/>
    <property type="molecule type" value="Genomic_DNA"/>
</dbReference>
<evidence type="ECO:0000313" key="2">
    <source>
        <dbReference type="Proteomes" id="UP001314170"/>
    </source>
</evidence>
<gene>
    <name evidence="1" type="ORF">DCAF_LOCUS10768</name>
</gene>
<comment type="caution">
    <text evidence="1">The sequence shown here is derived from an EMBL/GenBank/DDBJ whole genome shotgun (WGS) entry which is preliminary data.</text>
</comment>
<reference evidence="1 2" key="1">
    <citation type="submission" date="2024-01" db="EMBL/GenBank/DDBJ databases">
        <authorList>
            <person name="Waweru B."/>
        </authorList>
    </citation>
    <scope>NUCLEOTIDE SEQUENCE [LARGE SCALE GENOMIC DNA]</scope>
</reference>
<keyword evidence="2" id="KW-1185">Reference proteome</keyword>
<proteinExistence type="predicted"/>
<accession>A0AAV1RH34</accession>
<dbReference type="Proteomes" id="UP001314170">
    <property type="component" value="Unassembled WGS sequence"/>
</dbReference>
<organism evidence="1 2">
    <name type="scientific">Dovyalis caffra</name>
    <dbReference type="NCBI Taxonomy" id="77055"/>
    <lineage>
        <taxon>Eukaryota</taxon>
        <taxon>Viridiplantae</taxon>
        <taxon>Streptophyta</taxon>
        <taxon>Embryophyta</taxon>
        <taxon>Tracheophyta</taxon>
        <taxon>Spermatophyta</taxon>
        <taxon>Magnoliopsida</taxon>
        <taxon>eudicotyledons</taxon>
        <taxon>Gunneridae</taxon>
        <taxon>Pentapetalae</taxon>
        <taxon>rosids</taxon>
        <taxon>fabids</taxon>
        <taxon>Malpighiales</taxon>
        <taxon>Salicaceae</taxon>
        <taxon>Flacourtieae</taxon>
        <taxon>Dovyalis</taxon>
    </lineage>
</organism>
<name>A0AAV1RH34_9ROSI</name>
<evidence type="ECO:0000313" key="1">
    <source>
        <dbReference type="EMBL" id="CAK7335765.1"/>
    </source>
</evidence>